<accession>A0AAW2PYG8</accession>
<comment type="caution">
    <text evidence="2">The sequence shown here is derived from an EMBL/GenBank/DDBJ whole genome shotgun (WGS) entry which is preliminary data.</text>
</comment>
<dbReference type="InterPro" id="IPR037176">
    <property type="entry name" value="Osmotin/thaumatin-like_sf"/>
</dbReference>
<dbReference type="PROSITE" id="PS51367">
    <property type="entry name" value="THAUMATIN_2"/>
    <property type="match status" value="1"/>
</dbReference>
<dbReference type="PANTHER" id="PTHR31013:SF2">
    <property type="entry name" value="THAUMATIN-LIKE PROTEIN"/>
    <property type="match status" value="1"/>
</dbReference>
<dbReference type="PANTHER" id="PTHR31013">
    <property type="entry name" value="THAUMATIN FAMILY PROTEIN-RELATED"/>
    <property type="match status" value="1"/>
</dbReference>
<protein>
    <submittedName>
        <fullName evidence="2">Thaumatin-like protein 1</fullName>
    </submittedName>
</protein>
<gene>
    <name evidence="2" type="ORF">Sradi_3737700</name>
</gene>
<sequence>MFKNACPRSYSYAFDDATSTFTCSGADYTITFCPSLTSQKSSRDSSSSSQTITGSWQPPPAVDDSDSGRKRPRVVAAEFCDRGSPDLALHSRTLAVCVGAIFLSLTFLQL</sequence>
<name>A0AAW2PYG8_SESRA</name>
<evidence type="ECO:0000313" key="2">
    <source>
        <dbReference type="EMBL" id="KAL0360532.1"/>
    </source>
</evidence>
<proteinExistence type="predicted"/>
<dbReference type="SUPFAM" id="SSF49870">
    <property type="entry name" value="Osmotin, thaumatin-like protein"/>
    <property type="match status" value="1"/>
</dbReference>
<dbReference type="Pfam" id="PF00314">
    <property type="entry name" value="Thaumatin"/>
    <property type="match status" value="1"/>
</dbReference>
<organism evidence="2">
    <name type="scientific">Sesamum radiatum</name>
    <name type="common">Black benniseed</name>
    <dbReference type="NCBI Taxonomy" id="300843"/>
    <lineage>
        <taxon>Eukaryota</taxon>
        <taxon>Viridiplantae</taxon>
        <taxon>Streptophyta</taxon>
        <taxon>Embryophyta</taxon>
        <taxon>Tracheophyta</taxon>
        <taxon>Spermatophyta</taxon>
        <taxon>Magnoliopsida</taxon>
        <taxon>eudicotyledons</taxon>
        <taxon>Gunneridae</taxon>
        <taxon>Pentapetalae</taxon>
        <taxon>asterids</taxon>
        <taxon>lamiids</taxon>
        <taxon>Lamiales</taxon>
        <taxon>Pedaliaceae</taxon>
        <taxon>Sesamum</taxon>
    </lineage>
</organism>
<reference evidence="2" key="1">
    <citation type="submission" date="2020-06" db="EMBL/GenBank/DDBJ databases">
        <authorList>
            <person name="Li T."/>
            <person name="Hu X."/>
            <person name="Zhang T."/>
            <person name="Song X."/>
            <person name="Zhang H."/>
            <person name="Dai N."/>
            <person name="Sheng W."/>
            <person name="Hou X."/>
            <person name="Wei L."/>
        </authorList>
    </citation>
    <scope>NUCLEOTIDE SEQUENCE</scope>
    <source>
        <strain evidence="2">G02</strain>
        <tissue evidence="2">Leaf</tissue>
    </source>
</reference>
<evidence type="ECO:0000256" key="1">
    <source>
        <dbReference type="SAM" id="MobiDB-lite"/>
    </source>
</evidence>
<dbReference type="AlphaFoldDB" id="A0AAW2PYG8"/>
<dbReference type="Gene3D" id="2.60.110.10">
    <property type="entry name" value="Thaumatin"/>
    <property type="match status" value="1"/>
</dbReference>
<reference evidence="2" key="2">
    <citation type="journal article" date="2024" name="Plant">
        <title>Genomic evolution and insights into agronomic trait innovations of Sesamum species.</title>
        <authorList>
            <person name="Miao H."/>
            <person name="Wang L."/>
            <person name="Qu L."/>
            <person name="Liu H."/>
            <person name="Sun Y."/>
            <person name="Le M."/>
            <person name="Wang Q."/>
            <person name="Wei S."/>
            <person name="Zheng Y."/>
            <person name="Lin W."/>
            <person name="Duan Y."/>
            <person name="Cao H."/>
            <person name="Xiong S."/>
            <person name="Wang X."/>
            <person name="Wei L."/>
            <person name="Li C."/>
            <person name="Ma Q."/>
            <person name="Ju M."/>
            <person name="Zhao R."/>
            <person name="Li G."/>
            <person name="Mu C."/>
            <person name="Tian Q."/>
            <person name="Mei H."/>
            <person name="Zhang T."/>
            <person name="Gao T."/>
            <person name="Zhang H."/>
        </authorList>
    </citation>
    <scope>NUCLEOTIDE SEQUENCE</scope>
    <source>
        <strain evidence="2">G02</strain>
    </source>
</reference>
<dbReference type="InterPro" id="IPR001938">
    <property type="entry name" value="Thaumatin"/>
</dbReference>
<feature type="compositionally biased region" description="Low complexity" evidence="1">
    <location>
        <begin position="37"/>
        <end position="56"/>
    </location>
</feature>
<dbReference type="EMBL" id="JACGWJ010000016">
    <property type="protein sequence ID" value="KAL0360532.1"/>
    <property type="molecule type" value="Genomic_DNA"/>
</dbReference>
<feature type="region of interest" description="Disordered" evidence="1">
    <location>
        <begin position="37"/>
        <end position="70"/>
    </location>
</feature>